<dbReference type="RefSeq" id="WP_151849435.1">
    <property type="nucleotide sequence ID" value="NZ_JAUNZK010000003.1"/>
</dbReference>
<evidence type="ECO:0000313" key="1">
    <source>
        <dbReference type="EMBL" id="KAB3853534.1"/>
    </source>
</evidence>
<protein>
    <recommendedName>
        <fullName evidence="3">Transposase</fullName>
    </recommendedName>
</protein>
<dbReference type="AlphaFoldDB" id="A0A6I0I9X3"/>
<organism evidence="1 2">
    <name type="scientific">Phocaeicola vulgatus</name>
    <name type="common">Bacteroides vulgatus</name>
    <dbReference type="NCBI Taxonomy" id="821"/>
    <lineage>
        <taxon>Bacteria</taxon>
        <taxon>Pseudomonadati</taxon>
        <taxon>Bacteroidota</taxon>
        <taxon>Bacteroidia</taxon>
        <taxon>Bacteroidales</taxon>
        <taxon>Bacteroidaceae</taxon>
        <taxon>Phocaeicola</taxon>
    </lineage>
</organism>
<dbReference type="EMBL" id="WCWW01000043">
    <property type="protein sequence ID" value="KAB3853534.1"/>
    <property type="molecule type" value="Genomic_DNA"/>
</dbReference>
<proteinExistence type="predicted"/>
<sequence>MSTVLLVKARRFRCKHCVRTFSESLAGIAPHYGRKKQKVLDRISSVSLKTTSHTTAIGIDDAAKKEGHTYMSVVVNQHSHQIIALLDCCSGEELDSY</sequence>
<accession>A0A6I0I9X3</accession>
<gene>
    <name evidence="1" type="ORF">GAS29_16545</name>
</gene>
<name>A0A6I0I9X3_PHOVU</name>
<dbReference type="Proteomes" id="UP000441522">
    <property type="component" value="Unassembled WGS sequence"/>
</dbReference>
<evidence type="ECO:0000313" key="2">
    <source>
        <dbReference type="Proteomes" id="UP000441522"/>
    </source>
</evidence>
<evidence type="ECO:0008006" key="3">
    <source>
        <dbReference type="Google" id="ProtNLM"/>
    </source>
</evidence>
<reference evidence="1 2" key="1">
    <citation type="journal article" date="2019" name="Nat. Med.">
        <title>A library of human gut bacterial isolates paired with longitudinal multiomics data enables mechanistic microbiome research.</title>
        <authorList>
            <person name="Poyet M."/>
            <person name="Groussin M."/>
            <person name="Gibbons S.M."/>
            <person name="Avila-Pacheco J."/>
            <person name="Jiang X."/>
            <person name="Kearney S.M."/>
            <person name="Perrotta A.R."/>
            <person name="Berdy B."/>
            <person name="Zhao S."/>
            <person name="Lieberman T.D."/>
            <person name="Swanson P.K."/>
            <person name="Smith M."/>
            <person name="Roesemann S."/>
            <person name="Alexander J.E."/>
            <person name="Rich S.A."/>
            <person name="Livny J."/>
            <person name="Vlamakis H."/>
            <person name="Clish C."/>
            <person name="Bullock K."/>
            <person name="Deik A."/>
            <person name="Scott J."/>
            <person name="Pierce K.A."/>
            <person name="Xavier R.J."/>
            <person name="Alm E.J."/>
        </authorList>
    </citation>
    <scope>NUCLEOTIDE SEQUENCE [LARGE SCALE GENOMIC DNA]</scope>
    <source>
        <strain evidence="1 2">BIOML-A5</strain>
    </source>
</reference>
<comment type="caution">
    <text evidence="1">The sequence shown here is derived from an EMBL/GenBank/DDBJ whole genome shotgun (WGS) entry which is preliminary data.</text>
</comment>